<reference evidence="1 2" key="1">
    <citation type="journal article" date="2014" name="Antonie Van Leeuwenhoek">
        <title>Hyphomonas beringensis sp. nov. and Hyphomonas chukchiensis sp. nov., isolated from surface seawater of the Bering Sea and Chukchi Sea.</title>
        <authorList>
            <person name="Li C."/>
            <person name="Lai Q."/>
            <person name="Li G."/>
            <person name="Dong C."/>
            <person name="Wang J."/>
            <person name="Liao Y."/>
            <person name="Shao Z."/>
        </authorList>
    </citation>
    <scope>NUCLEOTIDE SEQUENCE [LARGE SCALE GENOMIC DNA]</scope>
    <source>
        <strain evidence="1 2">VP2</strain>
    </source>
</reference>
<sequence>MPGSCTDNRDLSGWTVLTLHFIKDGILTSPSILFLGSNGDAETALPISRARSAPGETGFRVM</sequence>
<protein>
    <submittedName>
        <fullName evidence="1">Uncharacterized protein</fullName>
    </submittedName>
</protein>
<evidence type="ECO:0000313" key="2">
    <source>
        <dbReference type="Proteomes" id="UP000024816"/>
    </source>
</evidence>
<dbReference type="EMBL" id="ARYJ01000015">
    <property type="protein sequence ID" value="KCZ83976.1"/>
    <property type="molecule type" value="Genomic_DNA"/>
</dbReference>
<dbReference type="STRING" id="1280952.HJA_16171"/>
<dbReference type="Proteomes" id="UP000024816">
    <property type="component" value="Unassembled WGS sequence"/>
</dbReference>
<organism evidence="1 2">
    <name type="scientific">Hyphomonas jannaschiana VP2</name>
    <dbReference type="NCBI Taxonomy" id="1280952"/>
    <lineage>
        <taxon>Bacteria</taxon>
        <taxon>Pseudomonadati</taxon>
        <taxon>Pseudomonadota</taxon>
        <taxon>Alphaproteobacteria</taxon>
        <taxon>Hyphomonadales</taxon>
        <taxon>Hyphomonadaceae</taxon>
        <taxon>Hyphomonas</taxon>
    </lineage>
</organism>
<evidence type="ECO:0000313" key="1">
    <source>
        <dbReference type="EMBL" id="KCZ83976.1"/>
    </source>
</evidence>
<gene>
    <name evidence="1" type="ORF">HJA_16171</name>
</gene>
<name>A0A059F785_9PROT</name>
<accession>A0A059F785</accession>
<dbReference type="AlphaFoldDB" id="A0A059F785"/>
<proteinExistence type="predicted"/>
<keyword evidence="2" id="KW-1185">Reference proteome</keyword>
<dbReference type="PATRIC" id="fig|1280952.3.peg.3237"/>
<comment type="caution">
    <text evidence="1">The sequence shown here is derived from an EMBL/GenBank/DDBJ whole genome shotgun (WGS) entry which is preliminary data.</text>
</comment>